<evidence type="ECO:0000313" key="2">
    <source>
        <dbReference type="Proteomes" id="UP000199045"/>
    </source>
</evidence>
<dbReference type="InterPro" id="IPR010838">
    <property type="entry name" value="DUF1444"/>
</dbReference>
<dbReference type="STRING" id="104663.SAMN04488121_103756"/>
<organism evidence="1 2">
    <name type="scientific">Chitinophaga filiformis</name>
    <name type="common">Myxococcus filiformis</name>
    <name type="synonym">Flexibacter filiformis</name>
    <dbReference type="NCBI Taxonomy" id="104663"/>
    <lineage>
        <taxon>Bacteria</taxon>
        <taxon>Pseudomonadati</taxon>
        <taxon>Bacteroidota</taxon>
        <taxon>Chitinophagia</taxon>
        <taxon>Chitinophagales</taxon>
        <taxon>Chitinophagaceae</taxon>
        <taxon>Chitinophaga</taxon>
    </lineage>
</organism>
<dbReference type="OrthoDB" id="645979at2"/>
<evidence type="ECO:0000313" key="1">
    <source>
        <dbReference type="EMBL" id="SDG18626.1"/>
    </source>
</evidence>
<accession>A0A1G7S6H3</accession>
<protein>
    <submittedName>
        <fullName evidence="1">Uncharacterized protein YtpQ, UPF0354 family</fullName>
    </submittedName>
</protein>
<dbReference type="Pfam" id="PF07285">
    <property type="entry name" value="DUF1444"/>
    <property type="match status" value="1"/>
</dbReference>
<dbReference type="AlphaFoldDB" id="A0A1G7S6H3"/>
<reference evidence="2" key="1">
    <citation type="submission" date="2016-10" db="EMBL/GenBank/DDBJ databases">
        <authorList>
            <person name="Varghese N."/>
            <person name="Submissions S."/>
        </authorList>
    </citation>
    <scope>NUCLEOTIDE SEQUENCE [LARGE SCALE GENOMIC DNA]</scope>
    <source>
        <strain evidence="2">DSM 527</strain>
    </source>
</reference>
<name>A0A1G7S6H3_CHIFI</name>
<proteinExistence type="predicted"/>
<gene>
    <name evidence="1" type="ORF">SAMN04488121_103756</name>
</gene>
<dbReference type="EMBL" id="FNBN01000003">
    <property type="protein sequence ID" value="SDG18626.1"/>
    <property type="molecule type" value="Genomic_DNA"/>
</dbReference>
<sequence>MRTVVLLLSVMLLTQCTPNKGIMSQQEFANECIDAFRKKYPDVSFTLESDFSISGKKGDLGMKFNLDNIYVAYEAQPGSLKTIIGNYLTIAERGFTGKKGAFLASIIPVIKPVEYLDGIREATKSDSVGIINEKYNDQLIVVYGQDSEASIEYLNVKAFKELNISMDSLHHIAMDNLKRVVVSLNWESVDGIHLIKTIGGYESSLILFPGLWTKDDTISVEGDWVIAIPTGNVLVATGSKNKEALAKVKEVITKSYKESNYRISDKLFKWNGDKFELFRN</sequence>
<dbReference type="Proteomes" id="UP000199045">
    <property type="component" value="Unassembled WGS sequence"/>
</dbReference>